<keyword evidence="6 9" id="KW-1133">Transmembrane helix</keyword>
<evidence type="ECO:0000256" key="4">
    <source>
        <dbReference type="ARBA" id="ARBA00022475"/>
    </source>
</evidence>
<feature type="compositionally biased region" description="Low complexity" evidence="8">
    <location>
        <begin position="79"/>
        <end position="91"/>
    </location>
</feature>
<feature type="compositionally biased region" description="Polar residues" evidence="8">
    <location>
        <begin position="52"/>
        <end position="68"/>
    </location>
</feature>
<evidence type="ECO:0000256" key="6">
    <source>
        <dbReference type="ARBA" id="ARBA00022989"/>
    </source>
</evidence>
<feature type="transmembrane region" description="Helical" evidence="9">
    <location>
        <begin position="422"/>
        <end position="447"/>
    </location>
</feature>
<comment type="subcellular location">
    <subcellularLocation>
        <location evidence="1">Cell membrane</location>
        <topology evidence="1">Multi-pass membrane protein</topology>
    </subcellularLocation>
</comment>
<gene>
    <name evidence="10" type="ORF">M9Y10_031082</name>
</gene>
<feature type="transmembrane region" description="Helical" evidence="9">
    <location>
        <begin position="529"/>
        <end position="549"/>
    </location>
</feature>
<keyword evidence="4" id="KW-1003">Cell membrane</keyword>
<sequence length="654" mass="73026">MNDKKSLEEPLNPQESNHHEIVNSIDVEPGDNELPNLSRKGSSKVNIDAKPSTDSHLNLSRKNSSKANIESEKELFSQDNLDNLDNNNENLPEGGQRPRRVYTPEDRKLGGHAPLVTLFRLCVGPLLSQVTNALFGIITTIWISKACGTDGLSAVSMMNAFDGIGRSFGFFLAIAASTQISFLFGKGRSSEAGQIIADLIRMSFICGAFTAAVLIPILRPISVWFGADETIIQLGIKYMLPLNICAFSSCLFIASGGFLQGEGRTFLFGMSNVTCLVLNMAILDPIFLFVFKMGISGASTATIFSEFVPMSIIITLFYCHKFGVKPELNQLLKKFSPNTWPALKVGFSSLIAQLSGSIPSIVVRKYMGLAAGNNPEDFANVMAGFNAAIRINNLTFSIFMAISQSFIPAASYAFAAKRYKRFLMLAFHMLWLCSAWGLLTSIMTWSIPRQLAMIFSKEEGYLKYAERMVRYNNALGPIMSVKMVAQSMLQSLQRGPRATILSFFNNFMTIIIFNFVLYYTNKHDGARIIWCYPLAHAAACVISPFFLWGPLKNIYNLMKTEDAEAEYANMNEEVEKEEKEQKINMPRKPSVIDVMVKVCDVVEDPSVHLHDDDYLNNIKKDKKKFKKHRTMGDIEHTIALNENKTDSFPRSDEI</sequence>
<feature type="transmembrane region" description="Helical" evidence="9">
    <location>
        <begin position="163"/>
        <end position="184"/>
    </location>
</feature>
<comment type="caution">
    <text evidence="10">The sequence shown here is derived from an EMBL/GenBank/DDBJ whole genome shotgun (WGS) entry which is preliminary data.</text>
</comment>
<protein>
    <recommendedName>
        <fullName evidence="12">MatE family protein</fullName>
    </recommendedName>
</protein>
<keyword evidence="5 9" id="KW-0812">Transmembrane</keyword>
<feature type="transmembrane region" description="Helical" evidence="9">
    <location>
        <begin position="498"/>
        <end position="517"/>
    </location>
</feature>
<dbReference type="PANTHER" id="PTHR43549">
    <property type="entry name" value="MULTIDRUG RESISTANCE PROTEIN YPNP-RELATED"/>
    <property type="match status" value="1"/>
</dbReference>
<evidence type="ECO:0000256" key="2">
    <source>
        <dbReference type="ARBA" id="ARBA00010199"/>
    </source>
</evidence>
<evidence type="ECO:0000256" key="3">
    <source>
        <dbReference type="ARBA" id="ARBA00022448"/>
    </source>
</evidence>
<dbReference type="InterPro" id="IPR002528">
    <property type="entry name" value="MATE_fam"/>
</dbReference>
<evidence type="ECO:0000256" key="1">
    <source>
        <dbReference type="ARBA" id="ARBA00004651"/>
    </source>
</evidence>
<dbReference type="EMBL" id="JAPFFF010000048">
    <property type="protein sequence ID" value="KAK8840143.1"/>
    <property type="molecule type" value="Genomic_DNA"/>
</dbReference>
<organism evidence="10 11">
    <name type="scientific">Tritrichomonas musculus</name>
    <dbReference type="NCBI Taxonomy" id="1915356"/>
    <lineage>
        <taxon>Eukaryota</taxon>
        <taxon>Metamonada</taxon>
        <taxon>Parabasalia</taxon>
        <taxon>Tritrichomonadida</taxon>
        <taxon>Tritrichomonadidae</taxon>
        <taxon>Tritrichomonas</taxon>
    </lineage>
</organism>
<feature type="transmembrane region" description="Helical" evidence="9">
    <location>
        <begin position="297"/>
        <end position="319"/>
    </location>
</feature>
<keyword evidence="3" id="KW-0813">Transport</keyword>
<evidence type="ECO:0000313" key="11">
    <source>
        <dbReference type="Proteomes" id="UP001470230"/>
    </source>
</evidence>
<name>A0ABR2H1S2_9EUKA</name>
<evidence type="ECO:0000256" key="9">
    <source>
        <dbReference type="SAM" id="Phobius"/>
    </source>
</evidence>
<feature type="transmembrane region" description="Helical" evidence="9">
    <location>
        <begin position="238"/>
        <end position="259"/>
    </location>
</feature>
<feature type="transmembrane region" description="Helical" evidence="9">
    <location>
        <begin position="196"/>
        <end position="218"/>
    </location>
</feature>
<keyword evidence="11" id="KW-1185">Reference proteome</keyword>
<dbReference type="Proteomes" id="UP001470230">
    <property type="component" value="Unassembled WGS sequence"/>
</dbReference>
<evidence type="ECO:0008006" key="12">
    <source>
        <dbReference type="Google" id="ProtNLM"/>
    </source>
</evidence>
<evidence type="ECO:0000256" key="7">
    <source>
        <dbReference type="ARBA" id="ARBA00023136"/>
    </source>
</evidence>
<feature type="transmembrane region" description="Helical" evidence="9">
    <location>
        <begin position="340"/>
        <end position="362"/>
    </location>
</feature>
<evidence type="ECO:0000256" key="8">
    <source>
        <dbReference type="SAM" id="MobiDB-lite"/>
    </source>
</evidence>
<feature type="region of interest" description="Disordered" evidence="8">
    <location>
        <begin position="1"/>
        <end position="105"/>
    </location>
</feature>
<proteinExistence type="inferred from homology"/>
<accession>A0ABR2H1S2</accession>
<evidence type="ECO:0000256" key="5">
    <source>
        <dbReference type="ARBA" id="ARBA00022692"/>
    </source>
</evidence>
<dbReference type="Pfam" id="PF01554">
    <property type="entry name" value="MatE"/>
    <property type="match status" value="2"/>
</dbReference>
<keyword evidence="7 9" id="KW-0472">Membrane</keyword>
<feature type="transmembrane region" description="Helical" evidence="9">
    <location>
        <begin position="266"/>
        <end position="291"/>
    </location>
</feature>
<feature type="transmembrane region" description="Helical" evidence="9">
    <location>
        <begin position="394"/>
        <end position="415"/>
    </location>
</feature>
<dbReference type="InterPro" id="IPR052031">
    <property type="entry name" value="Membrane_Transporter-Flippase"/>
</dbReference>
<evidence type="ECO:0000313" key="10">
    <source>
        <dbReference type="EMBL" id="KAK8840143.1"/>
    </source>
</evidence>
<reference evidence="10 11" key="1">
    <citation type="submission" date="2024-04" db="EMBL/GenBank/DDBJ databases">
        <title>Tritrichomonas musculus Genome.</title>
        <authorList>
            <person name="Alves-Ferreira E."/>
            <person name="Grigg M."/>
            <person name="Lorenzi H."/>
            <person name="Galac M."/>
        </authorList>
    </citation>
    <scope>NUCLEOTIDE SEQUENCE [LARGE SCALE GENOMIC DNA]</scope>
    <source>
        <strain evidence="10 11">EAF2021</strain>
    </source>
</reference>
<comment type="similarity">
    <text evidence="2">Belongs to the multi antimicrobial extrusion (MATE) (TC 2.A.66.1) family.</text>
</comment>
<feature type="transmembrane region" description="Helical" evidence="9">
    <location>
        <begin position="117"/>
        <end position="143"/>
    </location>
</feature>
<dbReference type="PANTHER" id="PTHR43549:SF2">
    <property type="entry name" value="MULTIDRUG RESISTANCE PROTEIN NORM-RELATED"/>
    <property type="match status" value="1"/>
</dbReference>